<evidence type="ECO:0000313" key="7">
    <source>
        <dbReference type="EMBL" id="PRQ26710.1"/>
    </source>
</evidence>
<dbReference type="PANTHER" id="PTHR11062:SF365">
    <property type="entry name" value="EXOSTOSIN GT47 DOMAIN-CONTAINING PROTEIN"/>
    <property type="match status" value="1"/>
</dbReference>
<comment type="similarity">
    <text evidence="2">Belongs to the glycosyltransferase 47 family.</text>
</comment>
<organism evidence="7 8">
    <name type="scientific">Rosa chinensis</name>
    <name type="common">China rose</name>
    <dbReference type="NCBI Taxonomy" id="74649"/>
    <lineage>
        <taxon>Eukaryota</taxon>
        <taxon>Viridiplantae</taxon>
        <taxon>Streptophyta</taxon>
        <taxon>Embryophyta</taxon>
        <taxon>Tracheophyta</taxon>
        <taxon>Spermatophyta</taxon>
        <taxon>Magnoliopsida</taxon>
        <taxon>eudicotyledons</taxon>
        <taxon>Gunneridae</taxon>
        <taxon>Pentapetalae</taxon>
        <taxon>rosids</taxon>
        <taxon>fabids</taxon>
        <taxon>Rosales</taxon>
        <taxon>Rosaceae</taxon>
        <taxon>Rosoideae</taxon>
        <taxon>Rosoideae incertae sedis</taxon>
        <taxon>Rosa</taxon>
    </lineage>
</organism>
<keyword evidence="3 7" id="KW-0328">Glycosyltransferase</keyword>
<evidence type="ECO:0000313" key="8">
    <source>
        <dbReference type="Proteomes" id="UP000238479"/>
    </source>
</evidence>
<keyword evidence="4" id="KW-0735">Signal-anchor</keyword>
<comment type="caution">
    <text evidence="7">The sequence shown here is derived from an EMBL/GenBank/DDBJ whole genome shotgun (WGS) entry which is preliminary data.</text>
</comment>
<dbReference type="EC" id="2.4.2.41" evidence="7"/>
<dbReference type="Proteomes" id="UP000238479">
    <property type="component" value="Chromosome 6"/>
</dbReference>
<name>A0A2P6PXQ1_ROSCH</name>
<dbReference type="GO" id="GO:0102983">
    <property type="term" value="F:xylogalacturonan beta-1,3-xylosyltransferase activity"/>
    <property type="evidence" value="ECO:0007669"/>
    <property type="project" value="UniProtKB-EC"/>
</dbReference>
<dbReference type="Gene3D" id="3.40.50.2000">
    <property type="entry name" value="Glycogen Phosphorylase B"/>
    <property type="match status" value="1"/>
</dbReference>
<protein>
    <submittedName>
        <fullName evidence="7">Putative xylogalacturonan beta-1,3-xylosyltransferase</fullName>
        <ecNumber evidence="7">2.4.2.41</ecNumber>
    </submittedName>
</protein>
<proteinExistence type="inferred from homology"/>
<evidence type="ECO:0000256" key="4">
    <source>
        <dbReference type="ARBA" id="ARBA00022968"/>
    </source>
</evidence>
<sequence length="411" mass="47658">MTFFVLLNKLLNSYVIDGFHVKVHEKNPFEKMEEGLARARAAIREAGRSKRYTSYRKGGFVPRGSVYINPYSFHQSHIEMEKRFRIWPYKEGEPPLFYNGPVNDIYSIEGQFMDELRKSPFAAQDPNEAIAFYLPISVVSIVRYVYRPYTSYSRLRLQIIIEDYISIMAKRYPYWNRSNGADHFFVSCHDWAPDVSVGNPKLFKNFIRVLCNANSSEGFQAIRDVSLPEIKIPFGKLGPPLLTHPPENRSIFAFFAGGDHGDVRRRLFQHWKNKDGEIKVHDYLPKTQNYTELMSKSKFCLCPSGYEVASPRVVESIYAGCVPVIISDAYVLPFSDVLDWSKFSVHVSVAKIPELKSILQTISEHEYVKKQKGVMQVQRHFVLNRPSKPFDMLHMVMHSVWLRRLNLRLLG</sequence>
<dbReference type="Pfam" id="PF03016">
    <property type="entry name" value="Exostosin_GT47"/>
    <property type="match status" value="1"/>
</dbReference>
<accession>A0A2P6PXQ1</accession>
<dbReference type="STRING" id="74649.A0A2P6PXQ1"/>
<dbReference type="OMA" id="PAKPYDI"/>
<dbReference type="EMBL" id="PDCK01000044">
    <property type="protein sequence ID" value="PRQ26710.1"/>
    <property type="molecule type" value="Genomic_DNA"/>
</dbReference>
<evidence type="ECO:0000256" key="1">
    <source>
        <dbReference type="ARBA" id="ARBA00004323"/>
    </source>
</evidence>
<dbReference type="InterPro" id="IPR004263">
    <property type="entry name" value="Exostosin"/>
</dbReference>
<reference evidence="7 8" key="1">
    <citation type="journal article" date="2018" name="Nat. Genet.">
        <title>The Rosa genome provides new insights in the design of modern roses.</title>
        <authorList>
            <person name="Bendahmane M."/>
        </authorList>
    </citation>
    <scope>NUCLEOTIDE SEQUENCE [LARGE SCALE GENOMIC DNA]</scope>
    <source>
        <strain evidence="8">cv. Old Blush</strain>
    </source>
</reference>
<keyword evidence="7" id="KW-0808">Transferase</keyword>
<keyword evidence="4" id="KW-0812">Transmembrane</keyword>
<keyword evidence="8" id="KW-1185">Reference proteome</keyword>
<gene>
    <name evidence="7" type="ORF">RchiOBHm_Chr6g0297581</name>
</gene>
<evidence type="ECO:0000256" key="3">
    <source>
        <dbReference type="ARBA" id="ARBA00022676"/>
    </source>
</evidence>
<evidence type="ECO:0000256" key="2">
    <source>
        <dbReference type="ARBA" id="ARBA00010271"/>
    </source>
</evidence>
<dbReference type="Gramene" id="PRQ26710">
    <property type="protein sequence ID" value="PRQ26710"/>
    <property type="gene ID" value="RchiOBHm_Chr6g0297581"/>
</dbReference>
<dbReference type="InterPro" id="IPR040911">
    <property type="entry name" value="Exostosin_GT47"/>
</dbReference>
<dbReference type="PANTHER" id="PTHR11062">
    <property type="entry name" value="EXOSTOSIN HEPARAN SULFATE GLYCOSYLTRANSFERASE -RELATED"/>
    <property type="match status" value="1"/>
</dbReference>
<feature type="domain" description="Exostosin GT47" evidence="6">
    <location>
        <begin position="65"/>
        <end position="361"/>
    </location>
</feature>
<keyword evidence="5" id="KW-0333">Golgi apparatus</keyword>
<evidence type="ECO:0000259" key="6">
    <source>
        <dbReference type="Pfam" id="PF03016"/>
    </source>
</evidence>
<dbReference type="GO" id="GO:0000139">
    <property type="term" value="C:Golgi membrane"/>
    <property type="evidence" value="ECO:0007669"/>
    <property type="project" value="UniProtKB-SubCell"/>
</dbReference>
<comment type="subcellular location">
    <subcellularLocation>
        <location evidence="1">Golgi apparatus membrane</location>
        <topology evidence="1">Single-pass type II membrane protein</topology>
    </subcellularLocation>
</comment>
<dbReference type="AlphaFoldDB" id="A0A2P6PXQ1"/>
<evidence type="ECO:0000256" key="5">
    <source>
        <dbReference type="ARBA" id="ARBA00023034"/>
    </source>
</evidence>